<keyword evidence="6" id="KW-0963">Cytoplasm</keyword>
<evidence type="ECO:0000256" key="8">
    <source>
        <dbReference type="ARBA" id="ARBA00022927"/>
    </source>
</evidence>
<dbReference type="GO" id="GO:0009288">
    <property type="term" value="C:bacterial-type flagellum"/>
    <property type="evidence" value="ECO:0007669"/>
    <property type="project" value="InterPro"/>
</dbReference>
<dbReference type="InterPro" id="IPR051472">
    <property type="entry name" value="T3SS_Stator/FliH"/>
</dbReference>
<evidence type="ECO:0000256" key="7">
    <source>
        <dbReference type="ARBA" id="ARBA00022795"/>
    </source>
</evidence>
<dbReference type="NCBIfam" id="NF004270">
    <property type="entry name" value="PRK05687.2-1"/>
    <property type="match status" value="1"/>
</dbReference>
<dbReference type="GO" id="GO:0005829">
    <property type="term" value="C:cytosol"/>
    <property type="evidence" value="ECO:0007669"/>
    <property type="project" value="TreeGrafter"/>
</dbReference>
<keyword evidence="11" id="KW-0966">Cell projection</keyword>
<evidence type="ECO:0000313" key="12">
    <source>
        <dbReference type="Proteomes" id="UP000243793"/>
    </source>
</evidence>
<keyword evidence="9" id="KW-1006">Bacterial flagellum protein export</keyword>
<keyword evidence="11" id="KW-0282">Flagellum</keyword>
<comment type="subcellular location">
    <subcellularLocation>
        <location evidence="2">Cytoplasm</location>
    </subcellularLocation>
</comment>
<comment type="function">
    <text evidence="1">Needed for flagellar regrowth and assembly.</text>
</comment>
<evidence type="ECO:0000313" key="11">
    <source>
        <dbReference type="EMBL" id="ART79731.1"/>
    </source>
</evidence>
<accession>A0A1Y0CWM4</accession>
<gene>
    <name evidence="11" type="ORF">CBP12_05840</name>
</gene>
<dbReference type="InterPro" id="IPR018035">
    <property type="entry name" value="Flagellar_FliH/T3SS_HrpE"/>
</dbReference>
<dbReference type="GO" id="GO:0044781">
    <property type="term" value="P:bacterial-type flagellum organization"/>
    <property type="evidence" value="ECO:0007669"/>
    <property type="project" value="UniProtKB-KW"/>
</dbReference>
<evidence type="ECO:0000256" key="4">
    <source>
        <dbReference type="ARBA" id="ARBA00016507"/>
    </source>
</evidence>
<dbReference type="AlphaFoldDB" id="A0A1Y0CWM4"/>
<sequence>MSRHPYGAKPGRIPAGLNPDIELDNWAWPDLSDANAAPVADAEQALNIKRQAALVEEVPDYSEEPEPLTAEALEEIRQAAYEEGFAQGKQEGIAAGQEEGRLTGLQQGHEAGLSQGKEEGLEEGRAQIAEQVAQWQQLISQLQAPLAQVDKVVEQSLVTLAIELARNLLKQEATTSPQLLLATVQEAISALPNTEHHGDTTAITLYVHPEDLTILEAHFDERSLAKRHWQLISEPSLARGDVKVKTALSELDVSLARRIDELMANFLHANWARFHGTD</sequence>
<keyword evidence="8" id="KW-0653">Protein transport</keyword>
<evidence type="ECO:0000256" key="5">
    <source>
        <dbReference type="ARBA" id="ARBA00022448"/>
    </source>
</evidence>
<keyword evidence="11" id="KW-0969">Cilium</keyword>
<evidence type="ECO:0000256" key="2">
    <source>
        <dbReference type="ARBA" id="ARBA00004496"/>
    </source>
</evidence>
<dbReference type="InterPro" id="IPR000563">
    <property type="entry name" value="Flag_FliH"/>
</dbReference>
<dbReference type="PRINTS" id="PR01003">
    <property type="entry name" value="FLGFLIH"/>
</dbReference>
<keyword evidence="5" id="KW-0813">Transport</keyword>
<protein>
    <recommendedName>
        <fullName evidence="4">Flagellar assembly protein FliH</fullName>
    </recommendedName>
</protein>
<dbReference type="Pfam" id="PF02108">
    <property type="entry name" value="FliH"/>
    <property type="match status" value="1"/>
</dbReference>
<name>A0A1Y0CWM4_9GAMM</name>
<dbReference type="GO" id="GO:0003774">
    <property type="term" value="F:cytoskeletal motor activity"/>
    <property type="evidence" value="ECO:0007669"/>
    <property type="project" value="InterPro"/>
</dbReference>
<evidence type="ECO:0000256" key="9">
    <source>
        <dbReference type="ARBA" id="ARBA00023225"/>
    </source>
</evidence>
<dbReference type="RefSeq" id="WP_086963605.1">
    <property type="nucleotide sequence ID" value="NZ_CP021376.1"/>
</dbReference>
<proteinExistence type="inferred from homology"/>
<evidence type="ECO:0000259" key="10">
    <source>
        <dbReference type="Pfam" id="PF02108"/>
    </source>
</evidence>
<feature type="domain" description="Flagellar assembly protein FliH/Type III secretion system HrpE" evidence="10">
    <location>
        <begin position="130"/>
        <end position="261"/>
    </location>
</feature>
<reference evidence="12" key="1">
    <citation type="submission" date="2017-05" db="EMBL/GenBank/DDBJ databases">
        <authorList>
            <person name="Sung H."/>
        </authorList>
    </citation>
    <scope>NUCLEOTIDE SEQUENCE [LARGE SCALE GENOMIC DNA]</scope>
    <source>
        <strain evidence="12">AMac2203</strain>
    </source>
</reference>
<dbReference type="PANTHER" id="PTHR34982:SF1">
    <property type="entry name" value="FLAGELLAR ASSEMBLY PROTEIN FLIH"/>
    <property type="match status" value="1"/>
</dbReference>
<keyword evidence="12" id="KW-1185">Reference proteome</keyword>
<comment type="similarity">
    <text evidence="3">Belongs to the FliH family.</text>
</comment>
<evidence type="ECO:0000256" key="1">
    <source>
        <dbReference type="ARBA" id="ARBA00003041"/>
    </source>
</evidence>
<dbReference type="OrthoDB" id="8480773at2"/>
<dbReference type="PANTHER" id="PTHR34982">
    <property type="entry name" value="YOP PROTEINS TRANSLOCATION PROTEIN L"/>
    <property type="match status" value="1"/>
</dbReference>
<dbReference type="KEGG" id="ocm:CBP12_05840"/>
<evidence type="ECO:0000256" key="6">
    <source>
        <dbReference type="ARBA" id="ARBA00022490"/>
    </source>
</evidence>
<keyword evidence="7" id="KW-1005">Bacterial flagellum biogenesis</keyword>
<evidence type="ECO:0000256" key="3">
    <source>
        <dbReference type="ARBA" id="ARBA00006602"/>
    </source>
</evidence>
<dbReference type="GO" id="GO:0071973">
    <property type="term" value="P:bacterial-type flagellum-dependent cell motility"/>
    <property type="evidence" value="ECO:0007669"/>
    <property type="project" value="InterPro"/>
</dbReference>
<dbReference type="EMBL" id="CP021376">
    <property type="protein sequence ID" value="ART79731.1"/>
    <property type="molecule type" value="Genomic_DNA"/>
</dbReference>
<dbReference type="Proteomes" id="UP000243793">
    <property type="component" value="Chromosome"/>
</dbReference>
<dbReference type="GO" id="GO:0015031">
    <property type="term" value="P:protein transport"/>
    <property type="evidence" value="ECO:0007669"/>
    <property type="project" value="UniProtKB-KW"/>
</dbReference>
<organism evidence="11 12">
    <name type="scientific">Oceanisphaera avium</name>
    <dbReference type="NCBI Taxonomy" id="1903694"/>
    <lineage>
        <taxon>Bacteria</taxon>
        <taxon>Pseudomonadati</taxon>
        <taxon>Pseudomonadota</taxon>
        <taxon>Gammaproteobacteria</taxon>
        <taxon>Aeromonadales</taxon>
        <taxon>Aeromonadaceae</taxon>
        <taxon>Oceanisphaera</taxon>
    </lineage>
</organism>